<proteinExistence type="predicted"/>
<organism evidence="1 2">
    <name type="scientific">Pedobacter albus</name>
    <dbReference type="NCBI Taxonomy" id="3113905"/>
    <lineage>
        <taxon>Bacteria</taxon>
        <taxon>Pseudomonadati</taxon>
        <taxon>Bacteroidota</taxon>
        <taxon>Sphingobacteriia</taxon>
        <taxon>Sphingobacteriales</taxon>
        <taxon>Sphingobacteriaceae</taxon>
        <taxon>Pedobacter</taxon>
    </lineage>
</organism>
<evidence type="ECO:0008006" key="3">
    <source>
        <dbReference type="Google" id="ProtNLM"/>
    </source>
</evidence>
<dbReference type="EMBL" id="JAZDQT010000001">
    <property type="protein sequence ID" value="MEE1944444.1"/>
    <property type="molecule type" value="Genomic_DNA"/>
</dbReference>
<gene>
    <name evidence="1" type="ORF">VRU48_04945</name>
</gene>
<keyword evidence="2" id="KW-1185">Reference proteome</keyword>
<reference evidence="1 2" key="1">
    <citation type="submission" date="2024-01" db="EMBL/GenBank/DDBJ databases">
        <title>Pedobacter sp. nov., isolated from fresh soil.</title>
        <authorList>
            <person name="Le N.T.T."/>
        </authorList>
    </citation>
    <scope>NUCLEOTIDE SEQUENCE [LARGE SCALE GENOMIC DNA]</scope>
    <source>
        <strain evidence="1 2">KR3-3</strain>
    </source>
</reference>
<evidence type="ECO:0000313" key="2">
    <source>
        <dbReference type="Proteomes" id="UP001336835"/>
    </source>
</evidence>
<protein>
    <recommendedName>
        <fullName evidence="3">Bacteriocin-type signal sequence-containing protein</fullName>
    </recommendedName>
</protein>
<dbReference type="Proteomes" id="UP001336835">
    <property type="component" value="Unassembled WGS sequence"/>
</dbReference>
<dbReference type="RefSeq" id="WP_330106814.1">
    <property type="nucleotide sequence ID" value="NZ_JAZDQT010000001.1"/>
</dbReference>
<name>A0ABU7I4Q5_9SPHI</name>
<comment type="caution">
    <text evidence="1">The sequence shown here is derived from an EMBL/GenBank/DDBJ whole genome shotgun (WGS) entry which is preliminary data.</text>
</comment>
<accession>A0ABU7I4Q5</accession>
<evidence type="ECO:0000313" key="1">
    <source>
        <dbReference type="EMBL" id="MEE1944444.1"/>
    </source>
</evidence>
<sequence length="75" mass="8059">MKTQLMTKALSRAEMKKVTGGGGIDGGCIPQNDRDRECILGGATTSCLEIPCCCDFYCNSEFDGDTFVNVCRAIV</sequence>